<dbReference type="InterPro" id="IPR023578">
    <property type="entry name" value="Ras_GEF_dom_sf"/>
</dbReference>
<reference evidence="5" key="1">
    <citation type="journal article" date="2018" name="PLoS Negl. Trop. Dis.">
        <title>An insight into the salivary gland and fat body transcriptome of Panstrongylus lignarius (Hemiptera: Heteroptera), the main vector of Chagas disease in Peru.</title>
        <authorList>
            <person name="Nevoa J.C."/>
            <person name="Mendes M.T."/>
            <person name="da Silva M.V."/>
            <person name="Soares S.C."/>
            <person name="Oliveira C.J.F."/>
            <person name="Ribeiro J.M.C."/>
        </authorList>
    </citation>
    <scope>NUCLEOTIDE SEQUENCE</scope>
</reference>
<feature type="domain" description="Ras-GEF" evidence="4">
    <location>
        <begin position="1"/>
        <end position="198"/>
    </location>
</feature>
<dbReference type="AlphaFoldDB" id="A0A224XU50"/>
<proteinExistence type="predicted"/>
<protein>
    <submittedName>
        <fullName evidence="5">Putative guanine nucleotide exchange factor for ras-like small gtpase</fullName>
    </submittedName>
</protein>
<dbReference type="GO" id="GO:0005886">
    <property type="term" value="C:plasma membrane"/>
    <property type="evidence" value="ECO:0007669"/>
    <property type="project" value="TreeGrafter"/>
</dbReference>
<dbReference type="PROSITE" id="PS50009">
    <property type="entry name" value="RASGEF_CAT"/>
    <property type="match status" value="1"/>
</dbReference>
<dbReference type="EMBL" id="GFTR01004476">
    <property type="protein sequence ID" value="JAW11950.1"/>
    <property type="molecule type" value="Transcribed_RNA"/>
</dbReference>
<evidence type="ECO:0000256" key="2">
    <source>
        <dbReference type="PROSITE-ProRule" id="PRU00168"/>
    </source>
</evidence>
<keyword evidence="1 2" id="KW-0344">Guanine-nucleotide releasing factor</keyword>
<dbReference type="GO" id="GO:0007265">
    <property type="term" value="P:Ras protein signal transduction"/>
    <property type="evidence" value="ECO:0007669"/>
    <property type="project" value="TreeGrafter"/>
</dbReference>
<accession>A0A224XU50</accession>
<evidence type="ECO:0000256" key="3">
    <source>
        <dbReference type="SAM" id="MobiDB-lite"/>
    </source>
</evidence>
<dbReference type="GO" id="GO:0005085">
    <property type="term" value="F:guanyl-nucleotide exchange factor activity"/>
    <property type="evidence" value="ECO:0007669"/>
    <property type="project" value="UniProtKB-KW"/>
</dbReference>
<dbReference type="PANTHER" id="PTHR23113:SF368">
    <property type="entry name" value="CELL DIVISION CONTROL PROTEIN 25"/>
    <property type="match status" value="1"/>
</dbReference>
<dbReference type="SMART" id="SM00147">
    <property type="entry name" value="RasGEF"/>
    <property type="match status" value="1"/>
</dbReference>
<feature type="region of interest" description="Disordered" evidence="3">
    <location>
        <begin position="258"/>
        <end position="277"/>
    </location>
</feature>
<dbReference type="Gene3D" id="1.10.840.10">
    <property type="entry name" value="Ras guanine-nucleotide exchange factors catalytic domain"/>
    <property type="match status" value="1"/>
</dbReference>
<dbReference type="PANTHER" id="PTHR23113">
    <property type="entry name" value="GUANINE NUCLEOTIDE EXCHANGE FACTOR"/>
    <property type="match status" value="1"/>
</dbReference>
<dbReference type="InterPro" id="IPR036964">
    <property type="entry name" value="RASGEF_cat_dom_sf"/>
</dbReference>
<evidence type="ECO:0000256" key="1">
    <source>
        <dbReference type="ARBA" id="ARBA00022658"/>
    </source>
</evidence>
<dbReference type="InterPro" id="IPR008937">
    <property type="entry name" value="Ras-like_GEF"/>
</dbReference>
<name>A0A224XU50_9HEMI</name>
<dbReference type="InterPro" id="IPR001895">
    <property type="entry name" value="RASGEF_cat_dom"/>
</dbReference>
<sequence>MIAFGERISNLIASEIIRLDSIKLRAKLIAKYINVARRLEHLQNMHTTKTVLLGLQSPALYRLKKTWTYVRNHHNNKYRRLYIMMKTHKEIRSKEYCMFFGTITETRPYLPALLHIISALFGRLPPKLFQLMSACTSHEQLNNKDFFKLAKNISLWPSISEDSNISETTIAMSEKSISSSGTSLNEETVLSKLKTQPQQQVVSLSGTNSHLEKMMVCLEEWQRVASQFGLMENPVLKEFLLKSRYMEQDECFLMSLKMEPPDPPSKQSLPDIHKIGN</sequence>
<organism evidence="5">
    <name type="scientific">Panstrongylus lignarius</name>
    <dbReference type="NCBI Taxonomy" id="156445"/>
    <lineage>
        <taxon>Eukaryota</taxon>
        <taxon>Metazoa</taxon>
        <taxon>Ecdysozoa</taxon>
        <taxon>Arthropoda</taxon>
        <taxon>Hexapoda</taxon>
        <taxon>Insecta</taxon>
        <taxon>Pterygota</taxon>
        <taxon>Neoptera</taxon>
        <taxon>Paraneoptera</taxon>
        <taxon>Hemiptera</taxon>
        <taxon>Heteroptera</taxon>
        <taxon>Panheteroptera</taxon>
        <taxon>Cimicomorpha</taxon>
        <taxon>Reduviidae</taxon>
        <taxon>Triatominae</taxon>
        <taxon>Panstrongylus</taxon>
    </lineage>
</organism>
<dbReference type="Pfam" id="PF00617">
    <property type="entry name" value="RasGEF"/>
    <property type="match status" value="1"/>
</dbReference>
<evidence type="ECO:0000313" key="5">
    <source>
        <dbReference type="EMBL" id="JAW11950.1"/>
    </source>
</evidence>
<dbReference type="SUPFAM" id="SSF48366">
    <property type="entry name" value="Ras GEF"/>
    <property type="match status" value="1"/>
</dbReference>
<evidence type="ECO:0000259" key="4">
    <source>
        <dbReference type="PROSITE" id="PS50009"/>
    </source>
</evidence>